<dbReference type="PANTHER" id="PTHR24348:SF22">
    <property type="entry name" value="NON-SPECIFIC SERINE_THREONINE PROTEIN KINASE"/>
    <property type="match status" value="1"/>
</dbReference>
<dbReference type="AlphaFoldDB" id="A0A5S9F5N4"/>
<dbReference type="SUPFAM" id="SSF56112">
    <property type="entry name" value="Protein kinase-like (PK-like)"/>
    <property type="match status" value="1"/>
</dbReference>
<protein>
    <submittedName>
        <fullName evidence="7">Serine/threonine protein kinase</fullName>
    </submittedName>
</protein>
<keyword evidence="2 5" id="KW-0547">Nucleotide-binding</keyword>
<name>A0A5S9F5N4_UABAM</name>
<dbReference type="PROSITE" id="PS00108">
    <property type="entry name" value="PROTEIN_KINASE_ST"/>
    <property type="match status" value="1"/>
</dbReference>
<dbReference type="Proteomes" id="UP000326354">
    <property type="component" value="Chromosome"/>
</dbReference>
<evidence type="ECO:0000313" key="8">
    <source>
        <dbReference type="Proteomes" id="UP000326354"/>
    </source>
</evidence>
<keyword evidence="3 7" id="KW-0418">Kinase</keyword>
<dbReference type="GO" id="GO:0016020">
    <property type="term" value="C:membrane"/>
    <property type="evidence" value="ECO:0007669"/>
    <property type="project" value="TreeGrafter"/>
</dbReference>
<dbReference type="InterPro" id="IPR008271">
    <property type="entry name" value="Ser/Thr_kinase_AS"/>
</dbReference>
<keyword evidence="7" id="KW-0723">Serine/threonine-protein kinase</keyword>
<proteinExistence type="predicted"/>
<dbReference type="EMBL" id="AP019860">
    <property type="protein sequence ID" value="BBM87037.1"/>
    <property type="molecule type" value="Genomic_DNA"/>
</dbReference>
<keyword evidence="4 5" id="KW-0067">ATP-binding</keyword>
<feature type="domain" description="Protein kinase" evidence="6">
    <location>
        <begin position="10"/>
        <end position="275"/>
    </location>
</feature>
<evidence type="ECO:0000259" key="6">
    <source>
        <dbReference type="PROSITE" id="PS50011"/>
    </source>
</evidence>
<feature type="binding site" evidence="5">
    <location>
        <position position="40"/>
    </location>
    <ligand>
        <name>ATP</name>
        <dbReference type="ChEBI" id="CHEBI:30616"/>
    </ligand>
</feature>
<dbReference type="GO" id="GO:0005776">
    <property type="term" value="C:autophagosome"/>
    <property type="evidence" value="ECO:0007669"/>
    <property type="project" value="TreeGrafter"/>
</dbReference>
<evidence type="ECO:0000256" key="3">
    <source>
        <dbReference type="ARBA" id="ARBA00022777"/>
    </source>
</evidence>
<evidence type="ECO:0000256" key="2">
    <source>
        <dbReference type="ARBA" id="ARBA00022741"/>
    </source>
</evidence>
<dbReference type="Pfam" id="PF00069">
    <property type="entry name" value="Pkinase"/>
    <property type="match status" value="1"/>
</dbReference>
<keyword evidence="1" id="KW-0808">Transferase</keyword>
<keyword evidence="8" id="KW-1185">Reference proteome</keyword>
<sequence>MKNQLLHNRYRLVSPIGVGGSGVVYIAFDTENAQKVAIKKVSIVSGDKLQLIEKEYRFLQKITHDNLIKAFEFFVIDDHAYIVFEYVYGKNLADIVVKNKHSVCLVSQLAIANQIARGIEVLNTGGIIHRDIKPQNIMLNIRTGQVKIVDLGIARNIEDMSDLQDDITGTYAYMSPEQTQGKISWTTDIFSLGVVLYQFLTWGDTSPFEEKNMYNTIQKIQNYNPIDICSVIDFTNATNKQKQTYEEVSQIIEKALYKRPEARWENAGIVADMFFNLHQKLLHEVNENPEKYKITTSRQISPQLQDVLHAMRDNYKSI</sequence>
<dbReference type="InterPro" id="IPR045269">
    <property type="entry name" value="Atg1-like"/>
</dbReference>
<dbReference type="PROSITE" id="PS00107">
    <property type="entry name" value="PROTEIN_KINASE_ATP"/>
    <property type="match status" value="1"/>
</dbReference>
<dbReference type="InterPro" id="IPR000719">
    <property type="entry name" value="Prot_kinase_dom"/>
</dbReference>
<dbReference type="SMART" id="SM00220">
    <property type="entry name" value="S_TKc"/>
    <property type="match status" value="1"/>
</dbReference>
<evidence type="ECO:0000256" key="5">
    <source>
        <dbReference type="PROSITE-ProRule" id="PRU10141"/>
    </source>
</evidence>
<dbReference type="PANTHER" id="PTHR24348">
    <property type="entry name" value="SERINE/THREONINE-PROTEIN KINASE UNC-51-RELATED"/>
    <property type="match status" value="1"/>
</dbReference>
<evidence type="ECO:0000256" key="1">
    <source>
        <dbReference type="ARBA" id="ARBA00022679"/>
    </source>
</evidence>
<evidence type="ECO:0000313" key="7">
    <source>
        <dbReference type="EMBL" id="BBM87037.1"/>
    </source>
</evidence>
<dbReference type="CDD" id="cd14014">
    <property type="entry name" value="STKc_PknB_like"/>
    <property type="match status" value="1"/>
</dbReference>
<dbReference type="GO" id="GO:0005524">
    <property type="term" value="F:ATP binding"/>
    <property type="evidence" value="ECO:0007669"/>
    <property type="project" value="UniProtKB-UniRule"/>
</dbReference>
<dbReference type="InterPro" id="IPR017441">
    <property type="entry name" value="Protein_kinase_ATP_BS"/>
</dbReference>
<dbReference type="KEGG" id="uam:UABAM_05439"/>
<dbReference type="GO" id="GO:0004674">
    <property type="term" value="F:protein serine/threonine kinase activity"/>
    <property type="evidence" value="ECO:0007669"/>
    <property type="project" value="UniProtKB-KW"/>
</dbReference>
<dbReference type="RefSeq" id="WP_173013597.1">
    <property type="nucleotide sequence ID" value="NZ_AP019860.1"/>
</dbReference>
<dbReference type="GO" id="GO:0005829">
    <property type="term" value="C:cytosol"/>
    <property type="evidence" value="ECO:0007669"/>
    <property type="project" value="TreeGrafter"/>
</dbReference>
<accession>A0A5S9F5N4</accession>
<dbReference type="GO" id="GO:0000407">
    <property type="term" value="C:phagophore assembly site"/>
    <property type="evidence" value="ECO:0007669"/>
    <property type="project" value="TreeGrafter"/>
</dbReference>
<dbReference type="InterPro" id="IPR011009">
    <property type="entry name" value="Kinase-like_dom_sf"/>
</dbReference>
<evidence type="ECO:0000256" key="4">
    <source>
        <dbReference type="ARBA" id="ARBA00022840"/>
    </source>
</evidence>
<reference evidence="7 8" key="1">
    <citation type="submission" date="2019-08" db="EMBL/GenBank/DDBJ databases">
        <title>Complete genome sequence of Candidatus Uab amorphum.</title>
        <authorList>
            <person name="Shiratori T."/>
            <person name="Suzuki S."/>
            <person name="Kakizawa Y."/>
            <person name="Ishida K."/>
        </authorList>
    </citation>
    <scope>NUCLEOTIDE SEQUENCE [LARGE SCALE GENOMIC DNA]</scope>
    <source>
        <strain evidence="7 8">SRT547</strain>
    </source>
</reference>
<gene>
    <name evidence="7" type="ORF">UABAM_05439</name>
</gene>
<dbReference type="PROSITE" id="PS50011">
    <property type="entry name" value="PROTEIN_KINASE_DOM"/>
    <property type="match status" value="1"/>
</dbReference>
<dbReference type="Gene3D" id="1.10.510.10">
    <property type="entry name" value="Transferase(Phosphotransferase) domain 1"/>
    <property type="match status" value="1"/>
</dbReference>
<organism evidence="7 8">
    <name type="scientific">Uabimicrobium amorphum</name>
    <dbReference type="NCBI Taxonomy" id="2596890"/>
    <lineage>
        <taxon>Bacteria</taxon>
        <taxon>Pseudomonadati</taxon>
        <taxon>Planctomycetota</taxon>
        <taxon>Candidatus Uabimicrobiia</taxon>
        <taxon>Candidatus Uabimicrobiales</taxon>
        <taxon>Candidatus Uabimicrobiaceae</taxon>
        <taxon>Candidatus Uabimicrobium</taxon>
    </lineage>
</organism>